<proteinExistence type="predicted"/>
<dbReference type="EnsemblPlants" id="OPUNC02G03990.1">
    <property type="protein sequence ID" value="OPUNC02G03990.1"/>
    <property type="gene ID" value="OPUNC02G03990"/>
</dbReference>
<evidence type="ECO:0000313" key="4">
    <source>
        <dbReference type="Proteomes" id="UP000026962"/>
    </source>
</evidence>
<reference evidence="3" key="1">
    <citation type="submission" date="2015-04" db="UniProtKB">
        <authorList>
            <consortium name="EnsemblPlants"/>
        </authorList>
    </citation>
    <scope>IDENTIFICATION</scope>
</reference>
<dbReference type="STRING" id="4537.A0A0E0JVV8"/>
<dbReference type="Gramene" id="OPUNC02G03990.1">
    <property type="protein sequence ID" value="OPUNC02G03990.1"/>
    <property type="gene ID" value="OPUNC02G03990"/>
</dbReference>
<feature type="region of interest" description="Disordered" evidence="1">
    <location>
        <begin position="1"/>
        <end position="25"/>
    </location>
</feature>
<accession>A0A0E0JVV8</accession>
<sequence>MTTAGRAPAVPHAPPLSRSPPTCTTTSAAPSMWKLVLEQFDDTLMRILLAVAVVSFVLALYDDAEGGEVRATAVVEPLIIFLIVM</sequence>
<protein>
    <recommendedName>
        <fullName evidence="2">Cation-transporting P-type ATPase N-terminal domain-containing protein</fullName>
    </recommendedName>
</protein>
<dbReference type="AlphaFoldDB" id="A0A0E0JVV8"/>
<organism evidence="3">
    <name type="scientific">Oryza punctata</name>
    <name type="common">Red rice</name>
    <dbReference type="NCBI Taxonomy" id="4537"/>
    <lineage>
        <taxon>Eukaryota</taxon>
        <taxon>Viridiplantae</taxon>
        <taxon>Streptophyta</taxon>
        <taxon>Embryophyta</taxon>
        <taxon>Tracheophyta</taxon>
        <taxon>Spermatophyta</taxon>
        <taxon>Magnoliopsida</taxon>
        <taxon>Liliopsida</taxon>
        <taxon>Poales</taxon>
        <taxon>Poaceae</taxon>
        <taxon>BOP clade</taxon>
        <taxon>Oryzoideae</taxon>
        <taxon>Oryzeae</taxon>
        <taxon>Oryzinae</taxon>
        <taxon>Oryza</taxon>
    </lineage>
</organism>
<dbReference type="HOGENOM" id="CLU_2516556_0_0_1"/>
<name>A0A0E0JVV8_ORYPU</name>
<dbReference type="InterPro" id="IPR004014">
    <property type="entry name" value="ATPase_P-typ_cation-transptr_N"/>
</dbReference>
<dbReference type="Pfam" id="PF00690">
    <property type="entry name" value="Cation_ATPase_N"/>
    <property type="match status" value="1"/>
</dbReference>
<reference evidence="3" key="2">
    <citation type="submission" date="2018-05" db="EMBL/GenBank/DDBJ databases">
        <title>OpunRS2 (Oryza punctata Reference Sequence Version 2).</title>
        <authorList>
            <person name="Zhang J."/>
            <person name="Kudrna D."/>
            <person name="Lee S."/>
            <person name="Talag J."/>
            <person name="Welchert J."/>
            <person name="Wing R.A."/>
        </authorList>
    </citation>
    <scope>NUCLEOTIDE SEQUENCE [LARGE SCALE GENOMIC DNA]</scope>
</reference>
<dbReference type="eggNOG" id="KOG0202">
    <property type="taxonomic scope" value="Eukaryota"/>
</dbReference>
<evidence type="ECO:0000313" key="3">
    <source>
        <dbReference type="EnsemblPlants" id="OPUNC02G03990.1"/>
    </source>
</evidence>
<dbReference type="Proteomes" id="UP000026962">
    <property type="component" value="Chromosome 2"/>
</dbReference>
<dbReference type="InterPro" id="IPR023298">
    <property type="entry name" value="ATPase_P-typ_TM_dom_sf"/>
</dbReference>
<evidence type="ECO:0000256" key="1">
    <source>
        <dbReference type="SAM" id="MobiDB-lite"/>
    </source>
</evidence>
<keyword evidence="4" id="KW-1185">Reference proteome</keyword>
<evidence type="ECO:0000259" key="2">
    <source>
        <dbReference type="Pfam" id="PF00690"/>
    </source>
</evidence>
<dbReference type="SUPFAM" id="SSF81665">
    <property type="entry name" value="Calcium ATPase, transmembrane domain M"/>
    <property type="match status" value="1"/>
</dbReference>
<feature type="domain" description="Cation-transporting P-type ATPase N-terminal" evidence="2">
    <location>
        <begin position="29"/>
        <end position="55"/>
    </location>
</feature>
<dbReference type="Gene3D" id="1.20.1110.10">
    <property type="entry name" value="Calcium-transporting ATPase, transmembrane domain"/>
    <property type="match status" value="1"/>
</dbReference>